<keyword evidence="1" id="KW-0378">Hydrolase</keyword>
<evidence type="ECO:0000256" key="1">
    <source>
        <dbReference type="HAMAP-Rule" id="MF_00691"/>
    </source>
</evidence>
<dbReference type="GO" id="GO:0005975">
    <property type="term" value="P:carbohydrate metabolic process"/>
    <property type="evidence" value="ECO:0007669"/>
    <property type="project" value="InterPro"/>
</dbReference>
<accession>A0A2H3KZH7</accession>
<name>A0A2H3KZH7_9CHLR</name>
<dbReference type="GO" id="GO:0017168">
    <property type="term" value="F:5-oxoprolinase (ATP-hydrolyzing) activity"/>
    <property type="evidence" value="ECO:0007669"/>
    <property type="project" value="UniProtKB-UniRule"/>
</dbReference>
<dbReference type="InterPro" id="IPR005501">
    <property type="entry name" value="LamB/YcsF/PxpA-like"/>
</dbReference>
<dbReference type="Proteomes" id="UP000220922">
    <property type="component" value="Unassembled WGS sequence"/>
</dbReference>
<keyword evidence="1" id="KW-0547">Nucleotide-binding</keyword>
<dbReference type="HAMAP" id="MF_00691">
    <property type="entry name" value="PxpA"/>
    <property type="match status" value="1"/>
</dbReference>
<sequence>MHIDLNCDCGESFGVWVMGDDAAVLPHVTSANVACGAHAGDPLVMRQTVRLCKRFGVAIGAHPGYPDREGFGRRVLPMSAEELEASLLVQIGALQAVARAEGVSLRHVKPHGALYNLAAQTPVVAETIARSVAAVDPTLILVGFAGSFLITAAQALGLPVAREAFLDRGYAADGTLLPRDQPGALITDPVANLAQALQIVQQGTVMAAHGLPIPIEADTLCFHGDTPGAADRAVYLREGLRAAGVHVCGL</sequence>
<reference evidence="2 3" key="1">
    <citation type="submission" date="2016-05" db="EMBL/GenBank/DDBJ databases">
        <authorList>
            <person name="Lavstsen T."/>
            <person name="Jespersen J.S."/>
        </authorList>
    </citation>
    <scope>NUCLEOTIDE SEQUENCE [LARGE SCALE GENOMIC DNA]</scope>
    <source>
        <strain evidence="2 3">B7-9</strain>
    </source>
</reference>
<dbReference type="NCBIfam" id="NF003816">
    <property type="entry name" value="PRK05406.1-5"/>
    <property type="match status" value="1"/>
</dbReference>
<comment type="function">
    <text evidence="1">Catalyzes the cleavage of 5-oxoproline to form L-glutamate coupled to the hydrolysis of ATP to ADP and inorganic phosphate.</text>
</comment>
<comment type="similarity">
    <text evidence="1">Belongs to the LamB/PxpA family.</text>
</comment>
<evidence type="ECO:0000313" key="2">
    <source>
        <dbReference type="EMBL" id="PDW01112.1"/>
    </source>
</evidence>
<dbReference type="Gene3D" id="3.20.20.370">
    <property type="entry name" value="Glycoside hydrolase/deacetylase"/>
    <property type="match status" value="1"/>
</dbReference>
<comment type="catalytic activity">
    <reaction evidence="1">
        <text>5-oxo-L-proline + ATP + 2 H2O = L-glutamate + ADP + phosphate + H(+)</text>
        <dbReference type="Rhea" id="RHEA:10348"/>
        <dbReference type="ChEBI" id="CHEBI:15377"/>
        <dbReference type="ChEBI" id="CHEBI:15378"/>
        <dbReference type="ChEBI" id="CHEBI:29985"/>
        <dbReference type="ChEBI" id="CHEBI:30616"/>
        <dbReference type="ChEBI" id="CHEBI:43474"/>
        <dbReference type="ChEBI" id="CHEBI:58402"/>
        <dbReference type="ChEBI" id="CHEBI:456216"/>
        <dbReference type="EC" id="3.5.2.9"/>
    </reaction>
</comment>
<dbReference type="GO" id="GO:0005524">
    <property type="term" value="F:ATP binding"/>
    <property type="evidence" value="ECO:0007669"/>
    <property type="project" value="UniProtKB-UniRule"/>
</dbReference>
<dbReference type="OrthoDB" id="9773478at2"/>
<dbReference type="PANTHER" id="PTHR30292:SF0">
    <property type="entry name" value="5-OXOPROLINASE SUBUNIT A"/>
    <property type="match status" value="1"/>
</dbReference>
<dbReference type="EC" id="3.5.2.9" evidence="1"/>
<keyword evidence="3" id="KW-1185">Reference proteome</keyword>
<dbReference type="PANTHER" id="PTHR30292">
    <property type="entry name" value="UNCHARACTERIZED PROTEIN YBGL-RELATED"/>
    <property type="match status" value="1"/>
</dbReference>
<proteinExistence type="inferred from homology"/>
<dbReference type="Pfam" id="PF03746">
    <property type="entry name" value="LamB_YcsF"/>
    <property type="match status" value="1"/>
</dbReference>
<dbReference type="AlphaFoldDB" id="A0A2H3KZH7"/>
<comment type="caution">
    <text evidence="2">The sequence shown here is derived from an EMBL/GenBank/DDBJ whole genome shotgun (WGS) entry which is preliminary data.</text>
</comment>
<dbReference type="RefSeq" id="WP_097650598.1">
    <property type="nucleotide sequence ID" value="NZ_LYXE01000015.1"/>
</dbReference>
<organism evidence="2 3">
    <name type="scientific">Candidatus Chloroploca asiatica</name>
    <dbReference type="NCBI Taxonomy" id="1506545"/>
    <lineage>
        <taxon>Bacteria</taxon>
        <taxon>Bacillati</taxon>
        <taxon>Chloroflexota</taxon>
        <taxon>Chloroflexia</taxon>
        <taxon>Chloroflexales</taxon>
        <taxon>Chloroflexineae</taxon>
        <taxon>Oscillochloridaceae</taxon>
        <taxon>Candidatus Chloroploca</taxon>
    </lineage>
</organism>
<dbReference type="EMBL" id="LYXE01000015">
    <property type="protein sequence ID" value="PDW01112.1"/>
    <property type="molecule type" value="Genomic_DNA"/>
</dbReference>
<dbReference type="SUPFAM" id="SSF88713">
    <property type="entry name" value="Glycoside hydrolase/deacetylase"/>
    <property type="match status" value="1"/>
</dbReference>
<dbReference type="CDD" id="cd10787">
    <property type="entry name" value="LamB_YcsF_like"/>
    <property type="match status" value="1"/>
</dbReference>
<evidence type="ECO:0000313" key="3">
    <source>
        <dbReference type="Proteomes" id="UP000220922"/>
    </source>
</evidence>
<dbReference type="InterPro" id="IPR011330">
    <property type="entry name" value="Glyco_hydro/deAcase_b/a-brl"/>
</dbReference>
<dbReference type="NCBIfam" id="NF003814">
    <property type="entry name" value="PRK05406.1-3"/>
    <property type="match status" value="1"/>
</dbReference>
<keyword evidence="1" id="KW-0067">ATP-binding</keyword>
<comment type="subunit">
    <text evidence="1">Forms a complex composed of PxpA, PxpB and PxpC.</text>
</comment>
<protein>
    <recommendedName>
        <fullName evidence="1">5-oxoprolinase subunit A</fullName>
        <shortName evidence="1">5-OPase subunit A</shortName>
        <ecNumber evidence="1">3.5.2.9</ecNumber>
    </recommendedName>
    <alternativeName>
        <fullName evidence="1">5-oxoprolinase (ATP-hydrolyzing) subunit A</fullName>
    </alternativeName>
</protein>
<gene>
    <name evidence="1" type="primary">pxpA</name>
    <name evidence="2" type="ORF">A9Q02_08130</name>
</gene>